<feature type="domain" description="COQ9 C-terminal" evidence="9">
    <location>
        <begin position="164"/>
        <end position="235"/>
    </location>
</feature>
<dbReference type="STRING" id="45235.A0A2K3QIA1"/>
<dbReference type="Gene3D" id="1.10.357.10">
    <property type="entry name" value="Tetracycline Repressor, domain 2"/>
    <property type="match status" value="1"/>
</dbReference>
<evidence type="ECO:0000313" key="10">
    <source>
        <dbReference type="EMBL" id="PNY27250.1"/>
    </source>
</evidence>
<dbReference type="Proteomes" id="UP000236621">
    <property type="component" value="Unassembled WGS sequence"/>
</dbReference>
<name>A0A2K3QIA1_9HYPO</name>
<proteinExistence type="inferred from homology"/>
<dbReference type="GO" id="GO:0005743">
    <property type="term" value="C:mitochondrial inner membrane"/>
    <property type="evidence" value="ECO:0007669"/>
    <property type="project" value="TreeGrafter"/>
</dbReference>
<evidence type="ECO:0000259" key="9">
    <source>
        <dbReference type="Pfam" id="PF08511"/>
    </source>
</evidence>
<comment type="caution">
    <text evidence="10">The sequence shown here is derived from an EMBL/GenBank/DDBJ whole genome shotgun (WGS) entry which is preliminary data.</text>
</comment>
<keyword evidence="4 8" id="KW-0831">Ubiquinone biosynthesis</keyword>
<evidence type="ECO:0000256" key="6">
    <source>
        <dbReference type="ARBA" id="ARBA00023121"/>
    </source>
</evidence>
<comment type="similarity">
    <text evidence="3 8">Belongs to the COQ9 family.</text>
</comment>
<dbReference type="PANTHER" id="PTHR21427">
    <property type="entry name" value="UBIQUINONE BIOSYNTHESIS PROTEIN COQ9, MITOCHONDRIAL"/>
    <property type="match status" value="1"/>
</dbReference>
<evidence type="ECO:0000256" key="3">
    <source>
        <dbReference type="ARBA" id="ARBA00010766"/>
    </source>
</evidence>
<dbReference type="OrthoDB" id="619536at2759"/>
<protein>
    <recommendedName>
        <fullName evidence="8">Ubiquinone biosynthesis protein</fullName>
    </recommendedName>
</protein>
<accession>A0A2K3QIA1</accession>
<dbReference type="Pfam" id="PF08511">
    <property type="entry name" value="COQ9"/>
    <property type="match status" value="1"/>
</dbReference>
<dbReference type="UniPathway" id="UPA00232"/>
<keyword evidence="5" id="KW-0809">Transit peptide</keyword>
<keyword evidence="6 8" id="KW-0446">Lipid-binding</keyword>
<sequence length="263" mass="28618">MPPCSNRAVAAPRLPASAARMQSAILGPNSRRRRPFHSYDHPSAAGPFGAVEDSILAAAYRHVPEHGFSQRALGLGARDAGFLDISPSVLPDGPFSLIRHHLVAQRQALASRGRELFDGQARDKPAMGVGAKVAALTWARLMANKDVIHRYQEALAIMAQPSYVPASLKELALLSDEIWFLAGDMAVDPSWYSKRASLSMIYSTTELFMTNDKSPDFTETRDFLNRRLGEVKTVGSVVGSLGQWASFTMKAGVNVLRSQGARI</sequence>
<keyword evidence="10" id="KW-0830">Ubiquinone</keyword>
<comment type="function">
    <text evidence="8">Membrane-associated protein that warps the membrane surface to access and bind aromatic isoprenes with high specificity, including ubiquinone (CoQ) isoprene intermediates and presents them directly to Coq7, therefore facilitating the Coq7-mediated hydroxylase step. Participates in the biosynthesis of coenzyme Q, also named ubiquinone, an essential lipid-soluble electron transporter for aerobic cellular respiration.</text>
</comment>
<keyword evidence="11" id="KW-1185">Reference proteome</keyword>
<dbReference type="NCBIfam" id="TIGR02396">
    <property type="entry name" value="diverge_rpsU"/>
    <property type="match status" value="1"/>
</dbReference>
<comment type="subcellular location">
    <subcellularLocation>
        <location evidence="1 8">Mitochondrion</location>
    </subcellularLocation>
</comment>
<keyword evidence="7 8" id="KW-0496">Mitochondrion</keyword>
<dbReference type="EMBL" id="NRSZ01000442">
    <property type="protein sequence ID" value="PNY27250.1"/>
    <property type="molecule type" value="Genomic_DNA"/>
</dbReference>
<comment type="pathway">
    <text evidence="2 8">Cofactor biosynthesis; ubiquinone biosynthesis.</text>
</comment>
<evidence type="ECO:0000256" key="1">
    <source>
        <dbReference type="ARBA" id="ARBA00004173"/>
    </source>
</evidence>
<evidence type="ECO:0000256" key="8">
    <source>
        <dbReference type="RuleBase" id="RU366063"/>
    </source>
</evidence>
<evidence type="ECO:0000313" key="11">
    <source>
        <dbReference type="Proteomes" id="UP000236621"/>
    </source>
</evidence>
<dbReference type="AlphaFoldDB" id="A0A2K3QIA1"/>
<dbReference type="InterPro" id="IPR013718">
    <property type="entry name" value="COQ9_C"/>
</dbReference>
<dbReference type="PANTHER" id="PTHR21427:SF19">
    <property type="entry name" value="UBIQUINONE BIOSYNTHESIS PROTEIN COQ9, MITOCHONDRIAL"/>
    <property type="match status" value="1"/>
</dbReference>
<evidence type="ECO:0000256" key="2">
    <source>
        <dbReference type="ARBA" id="ARBA00004749"/>
    </source>
</evidence>
<dbReference type="FunFam" id="1.10.357.10:FF:000004">
    <property type="entry name" value="Ubiquinone biosynthesis protein COQ9, mitochondrial"/>
    <property type="match status" value="1"/>
</dbReference>
<dbReference type="InterPro" id="IPR012762">
    <property type="entry name" value="Ubiq_biosynth_COQ9"/>
</dbReference>
<evidence type="ECO:0000256" key="5">
    <source>
        <dbReference type="ARBA" id="ARBA00022946"/>
    </source>
</evidence>
<organism evidence="10 11">
    <name type="scientific">Tolypocladium capitatum</name>
    <dbReference type="NCBI Taxonomy" id="45235"/>
    <lineage>
        <taxon>Eukaryota</taxon>
        <taxon>Fungi</taxon>
        <taxon>Dikarya</taxon>
        <taxon>Ascomycota</taxon>
        <taxon>Pezizomycotina</taxon>
        <taxon>Sordariomycetes</taxon>
        <taxon>Hypocreomycetidae</taxon>
        <taxon>Hypocreales</taxon>
        <taxon>Ophiocordycipitaceae</taxon>
        <taxon>Tolypocladium</taxon>
    </lineage>
</organism>
<dbReference type="GO" id="GO:0006744">
    <property type="term" value="P:ubiquinone biosynthetic process"/>
    <property type="evidence" value="ECO:0007669"/>
    <property type="project" value="UniProtKB-UniRule"/>
</dbReference>
<evidence type="ECO:0000256" key="7">
    <source>
        <dbReference type="ARBA" id="ARBA00023128"/>
    </source>
</evidence>
<gene>
    <name evidence="10" type="ORF">TCAP_02826</name>
</gene>
<evidence type="ECO:0000256" key="4">
    <source>
        <dbReference type="ARBA" id="ARBA00022688"/>
    </source>
</evidence>
<dbReference type="GO" id="GO:0008289">
    <property type="term" value="F:lipid binding"/>
    <property type="evidence" value="ECO:0007669"/>
    <property type="project" value="UniProtKB-UniRule"/>
</dbReference>
<reference evidence="10 11" key="1">
    <citation type="submission" date="2017-08" db="EMBL/GenBank/DDBJ databases">
        <title>Harnessing the power of phylogenomics to disentangle the directionality and signatures of interkingdom host jumping in the parasitic fungal genus Tolypocladium.</title>
        <authorList>
            <person name="Quandt C.A."/>
            <person name="Patterson W."/>
            <person name="Spatafora J.W."/>
        </authorList>
    </citation>
    <scope>NUCLEOTIDE SEQUENCE [LARGE SCALE GENOMIC DNA]</scope>
    <source>
        <strain evidence="10 11">CBS 113982</strain>
    </source>
</reference>